<keyword evidence="2" id="KW-1185">Reference proteome</keyword>
<dbReference type="EMBL" id="JAEHFV010000005">
    <property type="protein sequence ID" value="MBK0370638.1"/>
    <property type="molecule type" value="Genomic_DNA"/>
</dbReference>
<protein>
    <submittedName>
        <fullName evidence="1">Uncharacterized protein</fullName>
    </submittedName>
</protein>
<sequence>MKTIHTIYSQFLALFRRGASANQNHFSHNIAAKSKSLLGSPLYFQEDEHLFI</sequence>
<name>A0A934UKJ9_9FLAO</name>
<proteinExistence type="predicted"/>
<evidence type="ECO:0000313" key="2">
    <source>
        <dbReference type="Proteomes" id="UP000609172"/>
    </source>
</evidence>
<comment type="caution">
    <text evidence="1">The sequence shown here is derived from an EMBL/GenBank/DDBJ whole genome shotgun (WGS) entry which is preliminary data.</text>
</comment>
<dbReference type="Proteomes" id="UP000609172">
    <property type="component" value="Unassembled WGS sequence"/>
</dbReference>
<gene>
    <name evidence="1" type="ORF">I5M07_12435</name>
</gene>
<accession>A0A934UKJ9</accession>
<organism evidence="1 2">
    <name type="scientific">Flavobacterium agrisoli</name>
    <dbReference type="NCBI Taxonomy" id="2793066"/>
    <lineage>
        <taxon>Bacteria</taxon>
        <taxon>Pseudomonadati</taxon>
        <taxon>Bacteroidota</taxon>
        <taxon>Flavobacteriia</taxon>
        <taxon>Flavobacteriales</taxon>
        <taxon>Flavobacteriaceae</taxon>
        <taxon>Flavobacterium</taxon>
    </lineage>
</organism>
<dbReference type="AlphaFoldDB" id="A0A934UKJ9"/>
<evidence type="ECO:0000313" key="1">
    <source>
        <dbReference type="EMBL" id="MBK0370638.1"/>
    </source>
</evidence>
<reference evidence="1" key="1">
    <citation type="submission" date="2020-12" db="EMBL/GenBank/DDBJ databases">
        <title>Bacterial novel species Flavobacterium sp. SE-1-e isolated from soil.</title>
        <authorList>
            <person name="Jung H.-Y."/>
        </authorList>
    </citation>
    <scope>NUCLEOTIDE SEQUENCE</scope>
    <source>
        <strain evidence="1">SE-1-e</strain>
    </source>
</reference>
<dbReference type="RefSeq" id="WP_200106771.1">
    <property type="nucleotide sequence ID" value="NZ_JAEHFV010000005.1"/>
</dbReference>